<sequence length="174" mass="20131">MFLQQQNEPHPITISQLMDSQNFTTNQHFNDQNFDNGQQLSPINRHSNFAGHEECQMNIEEAIKQLEQICERLCSEQYNDNAQVTIGHFLENCSYTFRSKVDFQARHVSSCWRSVPFRFAEKGRKRGEKSNIRAKKPNRRKKDTSNITLDAVIYGIGTAESLLAKLSLVIHKQT</sequence>
<evidence type="ECO:0000313" key="2">
    <source>
        <dbReference type="WBParaSite" id="nRc.2.0.1.t39070-RA"/>
    </source>
</evidence>
<dbReference type="AlphaFoldDB" id="A0A915KJS2"/>
<organism evidence="1 2">
    <name type="scientific">Romanomermis culicivorax</name>
    <name type="common">Nematode worm</name>
    <dbReference type="NCBI Taxonomy" id="13658"/>
    <lineage>
        <taxon>Eukaryota</taxon>
        <taxon>Metazoa</taxon>
        <taxon>Ecdysozoa</taxon>
        <taxon>Nematoda</taxon>
        <taxon>Enoplea</taxon>
        <taxon>Dorylaimia</taxon>
        <taxon>Mermithida</taxon>
        <taxon>Mermithoidea</taxon>
        <taxon>Mermithidae</taxon>
        <taxon>Romanomermis</taxon>
    </lineage>
</organism>
<dbReference type="WBParaSite" id="nRc.2.0.1.t39070-RA">
    <property type="protein sequence ID" value="nRc.2.0.1.t39070-RA"/>
    <property type="gene ID" value="nRc.2.0.1.g39070"/>
</dbReference>
<accession>A0A915KJS2</accession>
<keyword evidence="1" id="KW-1185">Reference proteome</keyword>
<name>A0A915KJS2_ROMCU</name>
<reference evidence="2" key="1">
    <citation type="submission" date="2022-11" db="UniProtKB">
        <authorList>
            <consortium name="WormBaseParasite"/>
        </authorList>
    </citation>
    <scope>IDENTIFICATION</scope>
</reference>
<protein>
    <submittedName>
        <fullName evidence="2">Uncharacterized protein</fullName>
    </submittedName>
</protein>
<dbReference type="Proteomes" id="UP000887565">
    <property type="component" value="Unplaced"/>
</dbReference>
<evidence type="ECO:0000313" key="1">
    <source>
        <dbReference type="Proteomes" id="UP000887565"/>
    </source>
</evidence>
<proteinExistence type="predicted"/>